<dbReference type="InterPro" id="IPR015867">
    <property type="entry name" value="N-reg_PII/ATP_PRibTrfase_C"/>
</dbReference>
<keyword evidence="4 5" id="KW-0479">Metal-binding</keyword>
<dbReference type="EMBL" id="CP019344">
    <property type="protein sequence ID" value="ARN79416.1"/>
    <property type="molecule type" value="Genomic_DNA"/>
</dbReference>
<dbReference type="Proteomes" id="UP000193431">
    <property type="component" value="Chromosome"/>
</dbReference>
<comment type="subunit">
    <text evidence="2">Homohexamer.</text>
</comment>
<dbReference type="InterPro" id="IPR036069">
    <property type="entry name" value="DUF34/NIF3_sf"/>
</dbReference>
<evidence type="ECO:0000256" key="6">
    <source>
        <dbReference type="PIRSR" id="PIRSR602678-1"/>
    </source>
</evidence>
<accession>A0A1W6MPI3</accession>
<dbReference type="GO" id="GO:0005737">
    <property type="term" value="C:cytoplasm"/>
    <property type="evidence" value="ECO:0007669"/>
    <property type="project" value="TreeGrafter"/>
</dbReference>
<dbReference type="InterPro" id="IPR017221">
    <property type="entry name" value="DUF34/NIF3_bac"/>
</dbReference>
<evidence type="ECO:0000313" key="8">
    <source>
        <dbReference type="Proteomes" id="UP000193431"/>
    </source>
</evidence>
<proteinExistence type="inferred from homology"/>
<dbReference type="SUPFAM" id="SSF102705">
    <property type="entry name" value="NIF3 (NGG1p interacting factor 3)-like"/>
    <property type="match status" value="1"/>
</dbReference>
<feature type="binding site" evidence="6">
    <location>
        <position position="103"/>
    </location>
    <ligand>
        <name>a divalent metal cation</name>
        <dbReference type="ChEBI" id="CHEBI:60240"/>
        <label>1</label>
    </ligand>
</feature>
<dbReference type="PANTHER" id="PTHR13799:SF14">
    <property type="entry name" value="GTP CYCLOHYDROLASE 1 TYPE 2 HOMOLOG"/>
    <property type="match status" value="1"/>
</dbReference>
<dbReference type="Gene3D" id="3.40.1390.30">
    <property type="entry name" value="NIF3 (NGG1p interacting factor 3)-like"/>
    <property type="match status" value="1"/>
</dbReference>
<protein>
    <recommendedName>
        <fullName evidence="3 5">GTP cyclohydrolase 1 type 2 homolog</fullName>
    </recommendedName>
</protein>
<feature type="binding site" evidence="6">
    <location>
        <position position="326"/>
    </location>
    <ligand>
        <name>a divalent metal cation</name>
        <dbReference type="ChEBI" id="CHEBI:60240"/>
        <label>1</label>
    </ligand>
</feature>
<dbReference type="InterPro" id="IPR002678">
    <property type="entry name" value="DUF34/NIF3"/>
</dbReference>
<dbReference type="NCBIfam" id="TIGR00486">
    <property type="entry name" value="YbgI_SA1388"/>
    <property type="match status" value="1"/>
</dbReference>
<evidence type="ECO:0000256" key="3">
    <source>
        <dbReference type="ARBA" id="ARBA00022112"/>
    </source>
</evidence>
<organism evidence="7 8">
    <name type="scientific">Nonlabens spongiae</name>
    <dbReference type="NCBI Taxonomy" id="331648"/>
    <lineage>
        <taxon>Bacteria</taxon>
        <taxon>Pseudomonadati</taxon>
        <taxon>Bacteroidota</taxon>
        <taxon>Flavobacteriia</taxon>
        <taxon>Flavobacteriales</taxon>
        <taxon>Flavobacteriaceae</taxon>
        <taxon>Nonlabens</taxon>
    </lineage>
</organism>
<dbReference type="GO" id="GO:0046872">
    <property type="term" value="F:metal ion binding"/>
    <property type="evidence" value="ECO:0007669"/>
    <property type="project" value="UniProtKB-UniRule"/>
</dbReference>
<dbReference type="RefSeq" id="WP_085768199.1">
    <property type="nucleotide sequence ID" value="NZ_CP019344.1"/>
</dbReference>
<evidence type="ECO:0000313" key="7">
    <source>
        <dbReference type="EMBL" id="ARN79416.1"/>
    </source>
</evidence>
<evidence type="ECO:0000256" key="4">
    <source>
        <dbReference type="ARBA" id="ARBA00022723"/>
    </source>
</evidence>
<reference evidence="7 8" key="1">
    <citation type="submission" date="2016-11" db="EMBL/GenBank/DDBJ databases">
        <title>Trade-off between light-utilization and light-protection in marine flavobacteria.</title>
        <authorList>
            <person name="Kumagai Y."/>
        </authorList>
    </citation>
    <scope>NUCLEOTIDE SEQUENCE [LARGE SCALE GENOMIC DNA]</scope>
    <source>
        <strain evidence="7 8">JCM 13191</strain>
    </source>
</reference>
<evidence type="ECO:0000256" key="2">
    <source>
        <dbReference type="ARBA" id="ARBA00011643"/>
    </source>
</evidence>
<dbReference type="Gene3D" id="3.30.70.120">
    <property type="match status" value="1"/>
</dbReference>
<evidence type="ECO:0000256" key="1">
    <source>
        <dbReference type="ARBA" id="ARBA00006964"/>
    </source>
</evidence>
<gene>
    <name evidence="7" type="ORF">BST97_08500</name>
</gene>
<dbReference type="Pfam" id="PF01784">
    <property type="entry name" value="DUF34_NIF3"/>
    <property type="match status" value="1"/>
</dbReference>
<comment type="similarity">
    <text evidence="1 5">Belongs to the GTP cyclohydrolase I type 2/NIF3 family.</text>
</comment>
<dbReference type="FunFam" id="3.40.1390.30:FF:000001">
    <property type="entry name" value="GTP cyclohydrolase 1 type 2"/>
    <property type="match status" value="1"/>
</dbReference>
<name>A0A1W6MPI3_9FLAO</name>
<sequence length="363" mass="40406">MTIKQVTDYLEILAPRAYAEDFDNTGLLTGNKHDEVTGILVTLDCLENVVDEATEKGCNLIVTFHPIIFKGLKHLQPTDYVRKAVVKAIKKDIAIYAIHTNLDSVKGGVSYRMAEALNLKNVKTLVPKKKLLKKLTTYVPTEDVEKVRNALFDAGAGSLGNYSDCSFSHEGVGTFKGNDESNPAIGQQGKREKVAETQLNLTFLPHLEIPVLQALHRTHPYEEIAYEITTLDNFYQNIGLGVIGEWETPLSKEDFLQKVKSIFKCGVVRFSLSRKRDIKKVALLGGSGAFAIKNAIAAGADAYVTADLKYHEFFEGSEMLLCDIGHFESEQFTKDLLYEYLSDKFSSFAILCAEAQTNPVNYF</sequence>
<feature type="binding site" evidence="6">
    <location>
        <position position="330"/>
    </location>
    <ligand>
        <name>a divalent metal cation</name>
        <dbReference type="ChEBI" id="CHEBI:60240"/>
        <label>1</label>
    </ligand>
</feature>
<dbReference type="PANTHER" id="PTHR13799">
    <property type="entry name" value="NGG1 INTERACTING FACTOR 3"/>
    <property type="match status" value="1"/>
</dbReference>
<dbReference type="PIRSF" id="PIRSF037489">
    <property type="entry name" value="UCP037489_NIF3_YqfO"/>
    <property type="match status" value="1"/>
</dbReference>
<keyword evidence="8" id="KW-1185">Reference proteome</keyword>
<dbReference type="AlphaFoldDB" id="A0A1W6MPI3"/>
<dbReference type="OrthoDB" id="9792792at2"/>
<evidence type="ECO:0000256" key="5">
    <source>
        <dbReference type="PIRNR" id="PIRNR037489"/>
    </source>
</evidence>
<feature type="binding site" evidence="6">
    <location>
        <position position="65"/>
    </location>
    <ligand>
        <name>a divalent metal cation</name>
        <dbReference type="ChEBI" id="CHEBI:60240"/>
        <label>1</label>
    </ligand>
</feature>
<dbReference type="STRING" id="331648.BST97_08500"/>